<evidence type="ECO:0000256" key="3">
    <source>
        <dbReference type="ARBA" id="ARBA00022722"/>
    </source>
</evidence>
<dbReference type="GO" id="GO:0016787">
    <property type="term" value="F:hydrolase activity"/>
    <property type="evidence" value="ECO:0007669"/>
    <property type="project" value="UniProtKB-KW"/>
</dbReference>
<keyword evidence="5" id="KW-0378">Hydrolase</keyword>
<gene>
    <name evidence="9" type="ORF">LshimejAT787_2900090</name>
</gene>
<dbReference type="AlphaFoldDB" id="A0A9P3Q330"/>
<keyword evidence="2" id="KW-0548">Nucleotidyltransferase</keyword>
<evidence type="ECO:0000313" key="10">
    <source>
        <dbReference type="Proteomes" id="UP001063166"/>
    </source>
</evidence>
<dbReference type="InterPro" id="IPR043502">
    <property type="entry name" value="DNA/RNA_pol_sf"/>
</dbReference>
<evidence type="ECO:0000256" key="2">
    <source>
        <dbReference type="ARBA" id="ARBA00022695"/>
    </source>
</evidence>
<dbReference type="SUPFAM" id="SSF56672">
    <property type="entry name" value="DNA/RNA polymerases"/>
    <property type="match status" value="1"/>
</dbReference>
<dbReference type="Pfam" id="PF17917">
    <property type="entry name" value="RT_RNaseH"/>
    <property type="match status" value="1"/>
</dbReference>
<keyword evidence="6" id="KW-0695">RNA-directed DNA polymerase</keyword>
<feature type="domain" description="Reverse transcriptase RNase H-like" evidence="8">
    <location>
        <begin position="35"/>
        <end position="99"/>
    </location>
</feature>
<dbReference type="InterPro" id="IPR041373">
    <property type="entry name" value="RT_RNaseH"/>
</dbReference>
<name>A0A9P3Q330_LYOSH</name>
<proteinExistence type="predicted"/>
<feature type="compositionally biased region" description="Polar residues" evidence="7">
    <location>
        <begin position="125"/>
        <end position="139"/>
    </location>
</feature>
<keyword evidence="1" id="KW-0808">Transferase</keyword>
<sequence length="146" mass="16484">MDVPNFVPILSKDVDEGLATGTPWGPTLDDTIVRVERVICYWSRTLNTAERNYSATECEALGAKEALVKFQPFIEGETIILVTDHAALQWACIYENTNRRPRTFERRSPYLDYQESRSTTLLSGTTYLQSSPTRPLNNSPSPPKTL</sequence>
<dbReference type="GO" id="GO:0003964">
    <property type="term" value="F:RNA-directed DNA polymerase activity"/>
    <property type="evidence" value="ECO:0007669"/>
    <property type="project" value="UniProtKB-KW"/>
</dbReference>
<protein>
    <submittedName>
        <fullName evidence="9">K02A2.6-like</fullName>
    </submittedName>
</protein>
<evidence type="ECO:0000256" key="7">
    <source>
        <dbReference type="SAM" id="MobiDB-lite"/>
    </source>
</evidence>
<evidence type="ECO:0000313" key="9">
    <source>
        <dbReference type="EMBL" id="GLB45781.1"/>
    </source>
</evidence>
<dbReference type="EMBL" id="BRPK01000029">
    <property type="protein sequence ID" value="GLB45781.1"/>
    <property type="molecule type" value="Genomic_DNA"/>
</dbReference>
<keyword evidence="10" id="KW-1185">Reference proteome</keyword>
<feature type="region of interest" description="Disordered" evidence="7">
    <location>
        <begin position="125"/>
        <end position="146"/>
    </location>
</feature>
<evidence type="ECO:0000256" key="6">
    <source>
        <dbReference type="ARBA" id="ARBA00022918"/>
    </source>
</evidence>
<organism evidence="9 10">
    <name type="scientific">Lyophyllum shimeji</name>
    <name type="common">Hon-shimeji</name>
    <name type="synonym">Tricholoma shimeji</name>
    <dbReference type="NCBI Taxonomy" id="47721"/>
    <lineage>
        <taxon>Eukaryota</taxon>
        <taxon>Fungi</taxon>
        <taxon>Dikarya</taxon>
        <taxon>Basidiomycota</taxon>
        <taxon>Agaricomycotina</taxon>
        <taxon>Agaricomycetes</taxon>
        <taxon>Agaricomycetidae</taxon>
        <taxon>Agaricales</taxon>
        <taxon>Tricholomatineae</taxon>
        <taxon>Lyophyllaceae</taxon>
        <taxon>Lyophyllum</taxon>
    </lineage>
</organism>
<reference evidence="9" key="1">
    <citation type="submission" date="2022-07" db="EMBL/GenBank/DDBJ databases">
        <title>The genome of Lyophyllum shimeji provides insight into the initial evolution of ectomycorrhizal fungal genome.</title>
        <authorList>
            <person name="Kobayashi Y."/>
            <person name="Shibata T."/>
            <person name="Hirakawa H."/>
            <person name="Shigenobu S."/>
            <person name="Nishiyama T."/>
            <person name="Yamada A."/>
            <person name="Hasebe M."/>
            <person name="Kawaguchi M."/>
        </authorList>
    </citation>
    <scope>NUCLEOTIDE SEQUENCE</scope>
    <source>
        <strain evidence="9">AT787</strain>
    </source>
</reference>
<dbReference type="OrthoDB" id="3271192at2759"/>
<dbReference type="Proteomes" id="UP001063166">
    <property type="component" value="Unassembled WGS sequence"/>
</dbReference>
<evidence type="ECO:0000256" key="4">
    <source>
        <dbReference type="ARBA" id="ARBA00022759"/>
    </source>
</evidence>
<dbReference type="GO" id="GO:0004519">
    <property type="term" value="F:endonuclease activity"/>
    <property type="evidence" value="ECO:0007669"/>
    <property type="project" value="UniProtKB-KW"/>
</dbReference>
<keyword evidence="4" id="KW-0255">Endonuclease</keyword>
<evidence type="ECO:0000256" key="1">
    <source>
        <dbReference type="ARBA" id="ARBA00022679"/>
    </source>
</evidence>
<evidence type="ECO:0000256" key="5">
    <source>
        <dbReference type="ARBA" id="ARBA00022801"/>
    </source>
</evidence>
<keyword evidence="3" id="KW-0540">Nuclease</keyword>
<comment type="caution">
    <text evidence="9">The sequence shown here is derived from an EMBL/GenBank/DDBJ whole genome shotgun (WGS) entry which is preliminary data.</text>
</comment>
<evidence type="ECO:0000259" key="8">
    <source>
        <dbReference type="Pfam" id="PF17917"/>
    </source>
</evidence>
<accession>A0A9P3Q330</accession>